<reference evidence="5" key="4">
    <citation type="submission" date="2025-09" db="UniProtKB">
        <authorList>
            <consortium name="Ensembl"/>
        </authorList>
    </citation>
    <scope>IDENTIFICATION</scope>
</reference>
<evidence type="ECO:0000256" key="3">
    <source>
        <dbReference type="SAM" id="MobiDB-lite"/>
    </source>
</evidence>
<reference evidence="5" key="3">
    <citation type="submission" date="2025-08" db="UniProtKB">
        <authorList>
            <consortium name="Ensembl"/>
        </authorList>
    </citation>
    <scope>IDENTIFICATION</scope>
</reference>
<dbReference type="OMA" id="HHTRRQL"/>
<keyword evidence="1 2" id="KW-0175">Coiled coil</keyword>
<dbReference type="EMBL" id="EAAA01000346">
    <property type="status" value="NOT_ANNOTATED_CDS"/>
    <property type="molecule type" value="Genomic_DNA"/>
</dbReference>
<evidence type="ECO:0000259" key="4">
    <source>
        <dbReference type="Pfam" id="PF14988"/>
    </source>
</evidence>
<proteinExistence type="predicted"/>
<dbReference type="STRING" id="7719.ENSCINP00000023384"/>
<feature type="region of interest" description="Disordered" evidence="3">
    <location>
        <begin position="1"/>
        <end position="35"/>
    </location>
</feature>
<feature type="compositionally biased region" description="Basic residues" evidence="3">
    <location>
        <begin position="1"/>
        <end position="12"/>
    </location>
</feature>
<evidence type="ECO:0000256" key="2">
    <source>
        <dbReference type="SAM" id="Coils"/>
    </source>
</evidence>
<dbReference type="Proteomes" id="UP000008144">
    <property type="component" value="Chromosome 1"/>
</dbReference>
<sequence>MPPKKKGKGKGKKAAEEKPETSQPTDEGLGPSDREVLLQKECDGLTSDLSRLKQEVDELRKENEFLQEEAQQTRIESHEYMSYMAKKTHKRQTTIISLSDQNERELDKINRQKELMLADYEEKKTALKTSLLEKENLLAKANKEFQDLAEYRELREEQLKKIKQLEREVLRMRGKHSDTIQQLKSQFLQEKAEYTDESEEKIQELAKEANKKAVLCLAEHADSIKQENRTLRAELLELIKKSRILNQHKKKLEDQKHELLREKQYSEDIRRLRGVRQTKVMKQLEDAVNREFS</sequence>
<feature type="domain" description="DUF4515" evidence="4">
    <location>
        <begin position="77"/>
        <end position="267"/>
    </location>
</feature>
<reference evidence="5" key="2">
    <citation type="journal article" date="2008" name="Genome Biol.">
        <title>Improved genome assembly and evidence-based global gene model set for the chordate Ciona intestinalis: new insight into intron and operon populations.</title>
        <authorList>
            <person name="Satou Y."/>
            <person name="Mineta K."/>
            <person name="Ogasawara M."/>
            <person name="Sasakura Y."/>
            <person name="Shoguchi E."/>
            <person name="Ueno K."/>
            <person name="Yamada L."/>
            <person name="Matsumoto J."/>
            <person name="Wasserscheid J."/>
            <person name="Dewar K."/>
            <person name="Wiley G.B."/>
            <person name="Macmil S.L."/>
            <person name="Roe B.A."/>
            <person name="Zeller R.W."/>
            <person name="Hastings K.E."/>
            <person name="Lemaire P."/>
            <person name="Lindquist E."/>
            <person name="Endo T."/>
            <person name="Hotta K."/>
            <person name="Inaba K."/>
        </authorList>
    </citation>
    <scope>NUCLEOTIDE SEQUENCE [LARGE SCALE GENOMIC DNA]</scope>
    <source>
        <strain evidence="5">wild type</strain>
    </source>
</reference>
<feature type="coiled-coil region" evidence="2">
    <location>
        <begin position="117"/>
        <end position="269"/>
    </location>
</feature>
<dbReference type="KEGG" id="cin:100184431"/>
<dbReference type="GeneID" id="100184431"/>
<keyword evidence="6" id="KW-1185">Reference proteome</keyword>
<dbReference type="PANTHER" id="PTHR14845:SF0">
    <property type="entry name" value="DUF4515 DOMAIN-CONTAINING PROTEIN"/>
    <property type="match status" value="1"/>
</dbReference>
<dbReference type="Ensembl" id="ENSCINT00000023630.2">
    <property type="protein sequence ID" value="ENSCINP00000023384.2"/>
    <property type="gene ID" value="ENSCING00000012553.2"/>
</dbReference>
<protein>
    <submittedName>
        <fullName evidence="5">Coiled-coil domain-containing protein 166-like</fullName>
    </submittedName>
</protein>
<name>F7AB05_CIOIN</name>
<dbReference type="HOGENOM" id="CLU_082740_0_0_1"/>
<accession>F7AB05</accession>
<dbReference type="InParanoid" id="F7AB05"/>
<evidence type="ECO:0000256" key="1">
    <source>
        <dbReference type="ARBA" id="ARBA00023054"/>
    </source>
</evidence>
<accession>A0A1W2WJ90</accession>
<evidence type="ECO:0000313" key="5">
    <source>
        <dbReference type="Ensembl" id="ENSCINP00000023384.2"/>
    </source>
</evidence>
<feature type="coiled-coil region" evidence="2">
    <location>
        <begin position="42"/>
        <end position="76"/>
    </location>
</feature>
<dbReference type="InterPro" id="IPR032777">
    <property type="entry name" value="DUF4515"/>
</dbReference>
<reference evidence="6" key="1">
    <citation type="journal article" date="2002" name="Science">
        <title>The draft genome of Ciona intestinalis: insights into chordate and vertebrate origins.</title>
        <authorList>
            <person name="Dehal P."/>
            <person name="Satou Y."/>
            <person name="Campbell R.K."/>
            <person name="Chapman J."/>
            <person name="Degnan B."/>
            <person name="De Tomaso A."/>
            <person name="Davidson B."/>
            <person name="Di Gregorio A."/>
            <person name="Gelpke M."/>
            <person name="Goodstein D.M."/>
            <person name="Harafuji N."/>
            <person name="Hastings K.E."/>
            <person name="Ho I."/>
            <person name="Hotta K."/>
            <person name="Huang W."/>
            <person name="Kawashima T."/>
            <person name="Lemaire P."/>
            <person name="Martinez D."/>
            <person name="Meinertzhagen I.A."/>
            <person name="Necula S."/>
            <person name="Nonaka M."/>
            <person name="Putnam N."/>
            <person name="Rash S."/>
            <person name="Saiga H."/>
            <person name="Satake M."/>
            <person name="Terry A."/>
            <person name="Yamada L."/>
            <person name="Wang H.G."/>
            <person name="Awazu S."/>
            <person name="Azumi K."/>
            <person name="Boore J."/>
            <person name="Branno M."/>
            <person name="Chin-Bow S."/>
            <person name="DeSantis R."/>
            <person name="Doyle S."/>
            <person name="Francino P."/>
            <person name="Keys D.N."/>
            <person name="Haga S."/>
            <person name="Hayashi H."/>
            <person name="Hino K."/>
            <person name="Imai K.S."/>
            <person name="Inaba K."/>
            <person name="Kano S."/>
            <person name="Kobayashi K."/>
            <person name="Kobayashi M."/>
            <person name="Lee B.I."/>
            <person name="Makabe K.W."/>
            <person name="Manohar C."/>
            <person name="Matassi G."/>
            <person name="Medina M."/>
            <person name="Mochizuki Y."/>
            <person name="Mount S."/>
            <person name="Morishita T."/>
            <person name="Miura S."/>
            <person name="Nakayama A."/>
            <person name="Nishizaka S."/>
            <person name="Nomoto H."/>
            <person name="Ohta F."/>
            <person name="Oishi K."/>
            <person name="Rigoutsos I."/>
            <person name="Sano M."/>
            <person name="Sasaki A."/>
            <person name="Sasakura Y."/>
            <person name="Shoguchi E."/>
            <person name="Shin-i T."/>
            <person name="Spagnuolo A."/>
            <person name="Stainier D."/>
            <person name="Suzuki M.M."/>
            <person name="Tassy O."/>
            <person name="Takatori N."/>
            <person name="Tokuoka M."/>
            <person name="Yagi K."/>
            <person name="Yoshizaki F."/>
            <person name="Wada S."/>
            <person name="Zhang C."/>
            <person name="Hyatt P.D."/>
            <person name="Larimer F."/>
            <person name="Detter C."/>
            <person name="Doggett N."/>
            <person name="Glavina T."/>
            <person name="Hawkins T."/>
            <person name="Richardson P."/>
            <person name="Lucas S."/>
            <person name="Kohara Y."/>
            <person name="Levine M."/>
            <person name="Satoh N."/>
            <person name="Rokhsar D.S."/>
        </authorList>
    </citation>
    <scope>NUCLEOTIDE SEQUENCE [LARGE SCALE GENOMIC DNA]</scope>
</reference>
<dbReference type="OrthoDB" id="2129492at2759"/>
<organism evidence="5 6">
    <name type="scientific">Ciona intestinalis</name>
    <name type="common">Transparent sea squirt</name>
    <name type="synonym">Ascidia intestinalis</name>
    <dbReference type="NCBI Taxonomy" id="7719"/>
    <lineage>
        <taxon>Eukaryota</taxon>
        <taxon>Metazoa</taxon>
        <taxon>Chordata</taxon>
        <taxon>Tunicata</taxon>
        <taxon>Ascidiacea</taxon>
        <taxon>Phlebobranchia</taxon>
        <taxon>Cionidae</taxon>
        <taxon>Ciona</taxon>
    </lineage>
</organism>
<evidence type="ECO:0000313" key="6">
    <source>
        <dbReference type="Proteomes" id="UP000008144"/>
    </source>
</evidence>
<dbReference type="Pfam" id="PF14988">
    <property type="entry name" value="DUF4515"/>
    <property type="match status" value="1"/>
</dbReference>
<dbReference type="GeneTree" id="ENSGT00940000154427"/>
<dbReference type="PANTHER" id="PTHR14845">
    <property type="entry name" value="COILED-COIL DOMAIN-CONTAINING 166"/>
    <property type="match status" value="1"/>
</dbReference>
<dbReference type="AlphaFoldDB" id="F7AB05"/>
<dbReference type="RefSeq" id="XP_002132105.1">
    <property type="nucleotide sequence ID" value="XM_002132069.5"/>
</dbReference>
<gene>
    <name evidence="5" type="primary">LOC100184431</name>
</gene>